<dbReference type="Pfam" id="PF01261">
    <property type="entry name" value="AP_endonuc_2"/>
    <property type="match status" value="1"/>
</dbReference>
<dbReference type="AlphaFoldDB" id="A0A2T3ZPG9"/>
<dbReference type="PANTHER" id="PTHR12110">
    <property type="entry name" value="HYDROXYPYRUVATE ISOMERASE"/>
    <property type="match status" value="1"/>
</dbReference>
<sequence>MGIEYQGQSIPTSFASCSIPPYFDAKLPQKLEAIRNAGFDGIEISMPDILAYGCDIEGKELEEDDYDTLSDVAGKIRILTDQLGLVILMLQPFSRFEGWNKDTHAQERREAFTRATGWIRIMERLGTDMLQVGSSDAQDISSSLDDHASDLQELADLLAEKGFRLAYENWCWATYASTWKDVWEISRKANRRNIGLCLDTFQSAGGEYGDPSTESGYIEDFSPAKLDSRWQQSLAELEQTVPGDKIFLLQISDAYKMKPPLRNTKERARSIWSHDYRPLPFNGGYLPIQDFLNSVLRTDFKGWLSVEVFDSKPKEKLSMEEYVEAAMHSLTRLLVATMQ</sequence>
<dbReference type="OrthoDB" id="5360893at2759"/>
<dbReference type="InterPro" id="IPR013022">
    <property type="entry name" value="Xyl_isomerase-like_TIM-brl"/>
</dbReference>
<dbReference type="PANTHER" id="PTHR12110:SF56">
    <property type="entry name" value="DEHYDRATASE, PUTATIVE (AFU_ORTHOLOGUE AFUA_6G08740)-RELATED"/>
    <property type="match status" value="1"/>
</dbReference>
<name>A0A2T3ZPG9_TRIA4</name>
<evidence type="ECO:0000313" key="3">
    <source>
        <dbReference type="Proteomes" id="UP000240493"/>
    </source>
</evidence>
<dbReference type="Proteomes" id="UP000240493">
    <property type="component" value="Unassembled WGS sequence"/>
</dbReference>
<dbReference type="InterPro" id="IPR050312">
    <property type="entry name" value="IolE/XylAMocC-like"/>
</dbReference>
<dbReference type="SUPFAM" id="SSF51658">
    <property type="entry name" value="Xylose isomerase-like"/>
    <property type="match status" value="1"/>
</dbReference>
<protein>
    <recommendedName>
        <fullName evidence="1">Xylose isomerase-like TIM barrel domain-containing protein</fullName>
    </recommendedName>
</protein>
<dbReference type="InterPro" id="IPR036237">
    <property type="entry name" value="Xyl_isomerase-like_sf"/>
</dbReference>
<accession>A0A2T3ZPG9</accession>
<dbReference type="STRING" id="1042311.A0A2T3ZPG9"/>
<proteinExistence type="predicted"/>
<organism evidence="2 3">
    <name type="scientific">Trichoderma asperellum (strain ATCC 204424 / CBS 433.97 / NBRC 101777)</name>
    <dbReference type="NCBI Taxonomy" id="1042311"/>
    <lineage>
        <taxon>Eukaryota</taxon>
        <taxon>Fungi</taxon>
        <taxon>Dikarya</taxon>
        <taxon>Ascomycota</taxon>
        <taxon>Pezizomycotina</taxon>
        <taxon>Sordariomycetes</taxon>
        <taxon>Hypocreomycetidae</taxon>
        <taxon>Hypocreales</taxon>
        <taxon>Hypocreaceae</taxon>
        <taxon>Trichoderma</taxon>
    </lineage>
</organism>
<dbReference type="Gene3D" id="3.20.20.150">
    <property type="entry name" value="Divalent-metal-dependent TIM barrel enzymes"/>
    <property type="match status" value="1"/>
</dbReference>
<keyword evidence="3" id="KW-1185">Reference proteome</keyword>
<reference evidence="2 3" key="1">
    <citation type="submission" date="2016-07" db="EMBL/GenBank/DDBJ databases">
        <title>Multiple horizontal gene transfer events from other fungi enriched the ability of initially mycotrophic Trichoderma (Ascomycota) to feed on dead plant biomass.</title>
        <authorList>
            <consortium name="DOE Joint Genome Institute"/>
            <person name="Aerts A."/>
            <person name="Atanasova L."/>
            <person name="Chenthamara K."/>
            <person name="Zhang J."/>
            <person name="Grujic M."/>
            <person name="Henrissat B."/>
            <person name="Kuo A."/>
            <person name="Salamov A."/>
            <person name="Lipzen A."/>
            <person name="Labutti K."/>
            <person name="Barry K."/>
            <person name="Miao Y."/>
            <person name="Rahimi M.J."/>
            <person name="Shen Q."/>
            <person name="Grigoriev I.V."/>
            <person name="Kubicek C.P."/>
            <person name="Druzhinina I.S."/>
        </authorList>
    </citation>
    <scope>NUCLEOTIDE SEQUENCE [LARGE SCALE GENOMIC DNA]</scope>
    <source>
        <strain evidence="2 3">CBS 433.97</strain>
    </source>
</reference>
<evidence type="ECO:0000259" key="1">
    <source>
        <dbReference type="Pfam" id="PF01261"/>
    </source>
</evidence>
<feature type="domain" description="Xylose isomerase-like TIM barrel" evidence="1">
    <location>
        <begin position="31"/>
        <end position="318"/>
    </location>
</feature>
<dbReference type="EMBL" id="KZ679256">
    <property type="protein sequence ID" value="PTB46688.1"/>
    <property type="molecule type" value="Genomic_DNA"/>
</dbReference>
<evidence type="ECO:0000313" key="2">
    <source>
        <dbReference type="EMBL" id="PTB46688.1"/>
    </source>
</evidence>
<gene>
    <name evidence="2" type="ORF">M441DRAFT_33242</name>
</gene>